<dbReference type="SUPFAM" id="SSF52980">
    <property type="entry name" value="Restriction endonuclease-like"/>
    <property type="match status" value="1"/>
</dbReference>
<dbReference type="OrthoDB" id="3173471at2"/>
<evidence type="ECO:0000313" key="3">
    <source>
        <dbReference type="Proteomes" id="UP000032221"/>
    </source>
</evidence>
<dbReference type="AlphaFoldDB" id="A0A0D1LPX7"/>
<evidence type="ECO:0000259" key="1">
    <source>
        <dbReference type="Pfam" id="PF04480"/>
    </source>
</evidence>
<dbReference type="Proteomes" id="UP000032221">
    <property type="component" value="Unassembled WGS sequence"/>
</dbReference>
<feature type="domain" description="DUF559" evidence="1">
    <location>
        <begin position="213"/>
        <end position="275"/>
    </location>
</feature>
<dbReference type="RefSeq" id="WP_043984832.1">
    <property type="nucleotide sequence ID" value="NZ_JXST01000005.1"/>
</dbReference>
<evidence type="ECO:0000313" key="2">
    <source>
        <dbReference type="EMBL" id="KIU18111.1"/>
    </source>
</evidence>
<dbReference type="Gene3D" id="3.40.960.10">
    <property type="entry name" value="VSR Endonuclease"/>
    <property type="match status" value="1"/>
</dbReference>
<dbReference type="InterPro" id="IPR007569">
    <property type="entry name" value="DUF559"/>
</dbReference>
<dbReference type="PATRIC" id="fig|280871.6.peg.1042"/>
<dbReference type="InterPro" id="IPR011335">
    <property type="entry name" value="Restrct_endonuc-II-like"/>
</dbReference>
<comment type="caution">
    <text evidence="2">The sequence shown here is derived from an EMBL/GenBank/DDBJ whole genome shotgun (WGS) entry which is preliminary data.</text>
</comment>
<dbReference type="STRING" id="280871.TL10_05080"/>
<organism evidence="2 3">
    <name type="scientific">Mycolicibacterium llatzerense</name>
    <dbReference type="NCBI Taxonomy" id="280871"/>
    <lineage>
        <taxon>Bacteria</taxon>
        <taxon>Bacillati</taxon>
        <taxon>Actinomycetota</taxon>
        <taxon>Actinomycetes</taxon>
        <taxon>Mycobacteriales</taxon>
        <taxon>Mycobacteriaceae</taxon>
        <taxon>Mycolicibacterium</taxon>
    </lineage>
</organism>
<sequence>MDPLILGSQALRAGVLTEHHLRSRYRMVYRNVYLAKGVAMTAELKARAGWLFAGPDAVLAGVSAAAMHGTKWLGADSPAVVVRPDRHCPKGLTSYSYALAPQDICMRRGIPVTTAARTAFDLMRLLPPGRAVPIVDALMNATDLKVIDIEPLVAANRGIRGVRQAESTLALVDGGAESPQESRLRLALVAGGLPIPETQIRFYDEYGEAFLRVDIGWRQWKVAVEYDGVQHWNDSRQRAWDIERIAILEAMGWVVIRVSATMLGEPEKLVARVRAKLRARGCPV</sequence>
<proteinExistence type="predicted"/>
<protein>
    <recommendedName>
        <fullName evidence="1">DUF559 domain-containing protein</fullName>
    </recommendedName>
</protein>
<keyword evidence="3" id="KW-1185">Reference proteome</keyword>
<dbReference type="Pfam" id="PF04480">
    <property type="entry name" value="DUF559"/>
    <property type="match status" value="1"/>
</dbReference>
<name>A0A0D1LPX7_9MYCO</name>
<gene>
    <name evidence="2" type="ORF">TL10_05080</name>
</gene>
<accession>A0A0D1LPX7</accession>
<reference evidence="2 3" key="1">
    <citation type="submission" date="2015-01" db="EMBL/GenBank/DDBJ databases">
        <title>Genome sequence of Mycobacterium llatzerense and Mycobacterium immunogenum recovered from brain abscess.</title>
        <authorList>
            <person name="Greninger A.L."/>
            <person name="Langelier C."/>
            <person name="Cunningham G."/>
            <person name="Chiu C.Y."/>
            <person name="Miller S."/>
        </authorList>
    </citation>
    <scope>NUCLEOTIDE SEQUENCE [LARGE SCALE GENOMIC DNA]</scope>
    <source>
        <strain evidence="2 3">CLUC14</strain>
    </source>
</reference>
<dbReference type="EMBL" id="JXST01000005">
    <property type="protein sequence ID" value="KIU18111.1"/>
    <property type="molecule type" value="Genomic_DNA"/>
</dbReference>